<dbReference type="OrthoDB" id="9760056at2"/>
<evidence type="ECO:0000256" key="4">
    <source>
        <dbReference type="SAM" id="SignalP"/>
    </source>
</evidence>
<dbReference type="STRING" id="1424294.Gferi_09830"/>
<feature type="region of interest" description="Disordered" evidence="3">
    <location>
        <begin position="36"/>
        <end position="125"/>
    </location>
</feature>
<proteinExistence type="predicted"/>
<feature type="domain" description="NEAT" evidence="5">
    <location>
        <begin position="235"/>
        <end position="371"/>
    </location>
</feature>
<dbReference type="Gene3D" id="2.60.40.3630">
    <property type="match status" value="2"/>
</dbReference>
<reference evidence="6 7" key="1">
    <citation type="submission" date="2016-09" db="EMBL/GenBank/DDBJ databases">
        <title>Genomic analysis reveals versatility of anaerobic energy metabolism of Geosporobacter ferrireducens IRF9 of phylum Firmicutes.</title>
        <authorList>
            <person name="Kim S.-J."/>
        </authorList>
    </citation>
    <scope>NUCLEOTIDE SEQUENCE [LARGE SCALE GENOMIC DNA]</scope>
    <source>
        <strain evidence="6 7">IRF9</strain>
    </source>
</reference>
<feature type="signal peptide" evidence="4">
    <location>
        <begin position="1"/>
        <end position="25"/>
    </location>
</feature>
<dbReference type="Pfam" id="PF05031">
    <property type="entry name" value="NEAT"/>
    <property type="match status" value="2"/>
</dbReference>
<sequence length="716" mass="77103">MMKRLLSAWLVFVMVLTMIPAAAFAVDTELFVQGEQDGAELSDHEESEEASGGTEHEASEEESGEVGDEAPEEEAGGTEHEAPEEEFGEAESEVPEEEVEHEVPEEQTGEIEVETPEEEAGLPPEAPESIGMQLAQVGIMQVEAVIDINIQAPPAKTTYTAGEELDLTGLTVTLKKDDASTEDVAFEDFESREITTDPANGTMLAKEDTKITIIHTASGKSVEQLIAVNPAEEVLADGKYKIDVRAWNATNDAASMMAGMLEKEAVLEVAGGKIYATIKFVKAAIMNIPVTGESVQEVWPEPTGTPVVGTGVKGTVNPAEESQTFRFEISTLDMPRLAMFVGAPMNSTQTIRLNFDQSSIEPDSTEAAVTEIAVKTAPTKTTYTAGEKLNLTGLAVTLKKDNGSTEDITFADFGSKGITTTPANEAVLAEEDIKIMITHAGSGKTVEQVITINPAEEALADGKYKIDVRAWHATNDAASMMAGMLEKEAALEVVGGKIYATIKFIKTTLYGQVVTGESVKEVWPEPVGTPVIGTGLKGTVNPEEESQAFRFEISTLDMPRLAMYTTSIQTIRLNFDASTIEKIGDADPEGPKEPNLEGIPAKEIVSQGEAAVIELQDIENLGEEEIIAVKFNQYTVILPVKLLKEQLSAPNVLGVRVVKEAVSGAIKNDMQSVLASKDSILEDFDLKLQKVFSNGVLEDVHELKNRIKVAIQLIDE</sequence>
<dbReference type="InterPro" id="IPR006635">
    <property type="entry name" value="NEAT_dom"/>
</dbReference>
<evidence type="ECO:0000259" key="5">
    <source>
        <dbReference type="PROSITE" id="PS50978"/>
    </source>
</evidence>
<dbReference type="Gene3D" id="2.60.40.1850">
    <property type="match status" value="2"/>
</dbReference>
<dbReference type="Proteomes" id="UP000095743">
    <property type="component" value="Chromosome"/>
</dbReference>
<dbReference type="AlphaFoldDB" id="A0A1D8GG32"/>
<accession>A0A1D8GG32</accession>
<feature type="domain" description="NEAT" evidence="5">
    <location>
        <begin position="459"/>
        <end position="593"/>
    </location>
</feature>
<protein>
    <recommendedName>
        <fullName evidence="5">NEAT domain-containing protein</fullName>
    </recommendedName>
</protein>
<evidence type="ECO:0000256" key="3">
    <source>
        <dbReference type="SAM" id="MobiDB-lite"/>
    </source>
</evidence>
<dbReference type="SUPFAM" id="SSF158911">
    <property type="entry name" value="NEAT domain-like"/>
    <property type="match status" value="2"/>
</dbReference>
<keyword evidence="2 4" id="KW-0732">Signal</keyword>
<organism evidence="6 7">
    <name type="scientific">Geosporobacter ferrireducens</name>
    <dbReference type="NCBI Taxonomy" id="1424294"/>
    <lineage>
        <taxon>Bacteria</taxon>
        <taxon>Bacillati</taxon>
        <taxon>Bacillota</taxon>
        <taxon>Clostridia</taxon>
        <taxon>Peptostreptococcales</taxon>
        <taxon>Thermotaleaceae</taxon>
        <taxon>Geosporobacter</taxon>
    </lineage>
</organism>
<evidence type="ECO:0000313" key="7">
    <source>
        <dbReference type="Proteomes" id="UP000095743"/>
    </source>
</evidence>
<dbReference type="KEGG" id="gfe:Gferi_09830"/>
<feature type="compositionally biased region" description="Acidic residues" evidence="3">
    <location>
        <begin position="58"/>
        <end position="120"/>
    </location>
</feature>
<evidence type="ECO:0000256" key="1">
    <source>
        <dbReference type="ARBA" id="ARBA00004196"/>
    </source>
</evidence>
<comment type="subcellular location">
    <subcellularLocation>
        <location evidence="1">Cell envelope</location>
    </subcellularLocation>
</comment>
<dbReference type="CDD" id="cd06920">
    <property type="entry name" value="NEAT"/>
    <property type="match status" value="2"/>
</dbReference>
<dbReference type="RefSeq" id="WP_069975963.1">
    <property type="nucleotide sequence ID" value="NZ_CP017269.1"/>
</dbReference>
<dbReference type="PROSITE" id="PS50978">
    <property type="entry name" value="NEAT"/>
    <property type="match status" value="2"/>
</dbReference>
<dbReference type="InterPro" id="IPR037250">
    <property type="entry name" value="NEAT_dom_sf"/>
</dbReference>
<name>A0A1D8GG32_9FIRM</name>
<keyword evidence="7" id="KW-1185">Reference proteome</keyword>
<dbReference type="EMBL" id="CP017269">
    <property type="protein sequence ID" value="AOT69850.1"/>
    <property type="molecule type" value="Genomic_DNA"/>
</dbReference>
<feature type="chain" id="PRO_5009107397" description="NEAT domain-containing protein" evidence="4">
    <location>
        <begin position="26"/>
        <end position="716"/>
    </location>
</feature>
<dbReference type="InterPro" id="IPR022038">
    <property type="entry name" value="Ig-like_bact"/>
</dbReference>
<feature type="compositionally biased region" description="Acidic residues" evidence="3">
    <location>
        <begin position="37"/>
        <end position="49"/>
    </location>
</feature>
<gene>
    <name evidence="6" type="ORF">Gferi_09830</name>
</gene>
<evidence type="ECO:0000256" key="2">
    <source>
        <dbReference type="ARBA" id="ARBA00022729"/>
    </source>
</evidence>
<dbReference type="Pfam" id="PF07523">
    <property type="entry name" value="Big_3"/>
    <property type="match status" value="2"/>
</dbReference>
<evidence type="ECO:0000313" key="6">
    <source>
        <dbReference type="EMBL" id="AOT69850.1"/>
    </source>
</evidence>
<dbReference type="GO" id="GO:0030313">
    <property type="term" value="C:cell envelope"/>
    <property type="evidence" value="ECO:0007669"/>
    <property type="project" value="UniProtKB-SubCell"/>
</dbReference>